<dbReference type="AlphaFoldDB" id="A0A815QY62"/>
<keyword evidence="4" id="KW-1185">Reference proteome</keyword>
<evidence type="ECO:0000313" key="4">
    <source>
        <dbReference type="Proteomes" id="UP000663870"/>
    </source>
</evidence>
<protein>
    <submittedName>
        <fullName evidence="1">Uncharacterized protein</fullName>
    </submittedName>
</protein>
<dbReference type="Proteomes" id="UP000663870">
    <property type="component" value="Unassembled WGS sequence"/>
</dbReference>
<accession>A0A815QY62</accession>
<comment type="caution">
    <text evidence="1">The sequence shown here is derived from an EMBL/GenBank/DDBJ whole genome shotgun (WGS) entry which is preliminary data.</text>
</comment>
<evidence type="ECO:0000313" key="3">
    <source>
        <dbReference type="Proteomes" id="UP000663854"/>
    </source>
</evidence>
<dbReference type="EMBL" id="CAJNOL010009595">
    <property type="protein sequence ID" value="CAF1644301.1"/>
    <property type="molecule type" value="Genomic_DNA"/>
</dbReference>
<reference evidence="1" key="1">
    <citation type="submission" date="2021-02" db="EMBL/GenBank/DDBJ databases">
        <authorList>
            <person name="Nowell W R."/>
        </authorList>
    </citation>
    <scope>NUCLEOTIDE SEQUENCE</scope>
</reference>
<evidence type="ECO:0000313" key="2">
    <source>
        <dbReference type="EMBL" id="CAF1644301.1"/>
    </source>
</evidence>
<organism evidence="1 3">
    <name type="scientific">Rotaria sordida</name>
    <dbReference type="NCBI Taxonomy" id="392033"/>
    <lineage>
        <taxon>Eukaryota</taxon>
        <taxon>Metazoa</taxon>
        <taxon>Spiralia</taxon>
        <taxon>Gnathifera</taxon>
        <taxon>Rotifera</taxon>
        <taxon>Eurotatoria</taxon>
        <taxon>Bdelloidea</taxon>
        <taxon>Philodinida</taxon>
        <taxon>Philodinidae</taxon>
        <taxon>Rotaria</taxon>
    </lineage>
</organism>
<dbReference type="Proteomes" id="UP000663854">
    <property type="component" value="Unassembled WGS sequence"/>
</dbReference>
<sequence length="86" mass="9888">MTDSRCHRSRSQQQKPRTLAEALGINISFDTQPILKQPSQTDLSNFKFPEATKGQDLQQNESSDNFQHKRNAKVILFLLHINSISY</sequence>
<name>A0A815QY62_9BILA</name>
<dbReference type="EMBL" id="CAJNOH010007924">
    <property type="protein sequence ID" value="CAF1468688.1"/>
    <property type="molecule type" value="Genomic_DNA"/>
</dbReference>
<proteinExistence type="predicted"/>
<gene>
    <name evidence="2" type="ORF">JXQ802_LOCUS53650</name>
    <name evidence="1" type="ORF">PYM288_LOCUS37248</name>
</gene>
<evidence type="ECO:0000313" key="1">
    <source>
        <dbReference type="EMBL" id="CAF1468688.1"/>
    </source>
</evidence>